<dbReference type="GO" id="GO:0097038">
    <property type="term" value="C:perinuclear endoplasmic reticulum"/>
    <property type="evidence" value="ECO:0007669"/>
    <property type="project" value="TreeGrafter"/>
</dbReference>
<dbReference type="GO" id="GO:0030011">
    <property type="term" value="P:maintenance of cell polarity"/>
    <property type="evidence" value="ECO:0007669"/>
    <property type="project" value="TreeGrafter"/>
</dbReference>
<dbReference type="Gene3D" id="2.40.160.120">
    <property type="match status" value="1"/>
</dbReference>
<feature type="domain" description="PH" evidence="9">
    <location>
        <begin position="468"/>
        <end position="565"/>
    </location>
</feature>
<evidence type="ECO:0000313" key="11">
    <source>
        <dbReference type="Proteomes" id="UP000009131"/>
    </source>
</evidence>
<reference evidence="10 11" key="1">
    <citation type="journal article" date="2011" name="J. Gen. Appl. Microbiol.">
        <title>Draft genome sequencing of the enigmatic basidiomycete Mixia osmundae.</title>
        <authorList>
            <person name="Nishida H."/>
            <person name="Nagatsuka Y."/>
            <person name="Sugiyama J."/>
        </authorList>
    </citation>
    <scope>NUCLEOTIDE SEQUENCE [LARGE SCALE GENOMIC DNA]</scope>
    <source>
        <strain evidence="11">CBS 9802 / IAM 14324 / JCM 22182 / KY 12970</strain>
    </source>
</reference>
<dbReference type="GO" id="GO:0034727">
    <property type="term" value="P:piecemeal microautophagy of the nucleus"/>
    <property type="evidence" value="ECO:0007669"/>
    <property type="project" value="TreeGrafter"/>
</dbReference>
<dbReference type="PROSITE" id="PS01013">
    <property type="entry name" value="OSBP"/>
    <property type="match status" value="1"/>
</dbReference>
<dbReference type="SUPFAM" id="SSF50729">
    <property type="entry name" value="PH domain-like"/>
    <property type="match status" value="1"/>
</dbReference>
<sequence>MSDGNEFRASSTSDELQVVLNPHIQPKLTKPQLDLSLLEPDRPATSPPDSPRTTSSRLKKKLLRPLHPQAKSVDPGHATDAAPFDLSKPTIKISLGRARTTSLRRRSTQPDITALAAPIALRPCSETHLVDDSLTQEQLSMASKAATGFSAPGAGHAAQQVAMNVPGGPEESLRTFRLLEVLKDLGETQKASDTAALQNVLASFPTYRPEDGKTTPLHLTVRCAKLPVVQTVLAKRASDLNVKDACGATPLHLAAGAGRQDVVAVLLAQPDIDDTIRDMTGKTCLEVAKGPDEANLIQMSRSQFNATYLDLFAKYLENSSSSGLASSASSIHAGHTGNSHFRMQSASKDTAEDRSPARETLYAFLERPRAACIDFRAKLGGKNGITLLHEAARRRDLEMLRLCHSLGADLLVRDAKNKTPADSTKDEKIKAWIKQVTAAEGRSLKAGTGGLASASTGGQNSLVGQQALPARSDYLSKWTNMARGYKARWFVLDNGTLSYYRHKDDEGKASRGSIHMGIARVVGPSPDGLRFEVSNKAGKYPKLFLKADHPVQAARWIEDLKQHASIARSSTNGSNGFSDMSRAVSGSSSYPPSIAPTIDEGRKGDGSDDSDNQPAGTQHYDADAGSILADDDTFNGDGDGTGLPPHEENFELLKNSITAQAEATQQMLAALTVSTDNREVRDALVQSVRKTNAMIEEHFDQVKERERWQTRRFEREIDAKKLWEENMREAAAQHAVMEQELQRVALDNSRKKKVLKSVRASVNTGALVPTGSQQGISDDTPVASPDSGERPNLKPLQRTSRALSDVSGRPRRASIMPVIPAEDLSKAVDEVVSDSDEEDDDDEFFEAIEAGAVQIRADPIITEKKEPAWPDQMKAKADEQYGGYKQLRSALPITNDNRPPVSLWAILKGSIGKDLTKISFPVYFNEPTSMLQRMAEDMEFAECLDAAATERESSKRIAYVAAFAMSNYSSTIGRIAKPFNPMLSETFEYVRLERHYRYISEQVSHHPPISACIAESPDWSYFGEVDAKSKFLGKSFEIRPTGTAHCTLNLPKAWATGPDWPASVTQPDKVHEHYSWRKVTTSVSNFLMGTPQIDHFGDMEITNHRTGETCVLTFKPRGWRGKDACELKGCVKTASGAVAWEIAGRWNSQLVARRSGAGQGDLKPDDSIAGDSDEYILLWKNSPKPPNMPFNLTPYAITLNDINDTLKPWLPPTDCRLRPDQHEFEQGRFERANDLKTEMENLQRETKKKREAGQLPPHQPRWFKRTKEPDTGEGYWQPLRGADGMLEYWQEREKVGEARVKGGKSEWPDVTHIFGQYEIK</sequence>
<dbReference type="GO" id="GO:0005635">
    <property type="term" value="C:nuclear envelope"/>
    <property type="evidence" value="ECO:0007669"/>
    <property type="project" value="TreeGrafter"/>
</dbReference>
<dbReference type="eggNOG" id="KOG0504">
    <property type="taxonomic scope" value="Eukaryota"/>
</dbReference>
<feature type="compositionally biased region" description="Polar residues" evidence="8">
    <location>
        <begin position="568"/>
        <end position="591"/>
    </location>
</feature>
<dbReference type="STRING" id="764103.G7E3K1"/>
<dbReference type="eggNOG" id="KOG1737">
    <property type="taxonomic scope" value="Eukaryota"/>
</dbReference>
<feature type="compositionally biased region" description="Polar residues" evidence="8">
    <location>
        <begin position="765"/>
        <end position="777"/>
    </location>
</feature>
<dbReference type="PANTHER" id="PTHR10972">
    <property type="entry name" value="OXYSTEROL-BINDING PROTEIN-RELATED"/>
    <property type="match status" value="1"/>
</dbReference>
<proteinExistence type="inferred from homology"/>
<feature type="region of interest" description="Disordered" evidence="8">
    <location>
        <begin position="568"/>
        <end position="645"/>
    </location>
</feature>
<dbReference type="SUPFAM" id="SSF48403">
    <property type="entry name" value="Ankyrin repeat"/>
    <property type="match status" value="1"/>
</dbReference>
<dbReference type="GO" id="GO:0032934">
    <property type="term" value="F:sterol binding"/>
    <property type="evidence" value="ECO:0007669"/>
    <property type="project" value="TreeGrafter"/>
</dbReference>
<keyword evidence="2" id="KW-0813">Transport</keyword>
<dbReference type="PROSITE" id="PS50088">
    <property type="entry name" value="ANK_REPEAT"/>
    <property type="match status" value="2"/>
</dbReference>
<evidence type="ECO:0000256" key="7">
    <source>
        <dbReference type="RuleBase" id="RU003844"/>
    </source>
</evidence>
<dbReference type="InParanoid" id="G7E3K1"/>
<feature type="region of interest" description="Disordered" evidence="8">
    <location>
        <begin position="335"/>
        <end position="354"/>
    </location>
</feature>
<feature type="region of interest" description="Disordered" evidence="8">
    <location>
        <begin position="1244"/>
        <end position="1274"/>
    </location>
</feature>
<dbReference type="GO" id="GO:0006897">
    <property type="term" value="P:endocytosis"/>
    <property type="evidence" value="ECO:0007669"/>
    <property type="project" value="TreeGrafter"/>
</dbReference>
<protein>
    <recommendedName>
        <fullName evidence="9">PH domain-containing protein</fullName>
    </recommendedName>
</protein>
<reference evidence="10 11" key="2">
    <citation type="journal article" date="2012" name="Open Biol.">
        <title>Characteristics of nucleosomes and linker DNA regions on the genome of the basidiomycete Mixia osmundae revealed by mono- and dinucleosome mapping.</title>
        <authorList>
            <person name="Nishida H."/>
            <person name="Kondo S."/>
            <person name="Matsumoto T."/>
            <person name="Suzuki Y."/>
            <person name="Yoshikawa H."/>
            <person name="Taylor T.D."/>
            <person name="Sugiyama J."/>
        </authorList>
    </citation>
    <scope>NUCLEOTIDE SEQUENCE [LARGE SCALE GENOMIC DNA]</scope>
    <source>
        <strain evidence="11">CBS 9802 / IAM 14324 / JCM 22182 / KY 12970</strain>
    </source>
</reference>
<dbReference type="FunCoup" id="G7E3K1">
    <property type="interactions" value="282"/>
</dbReference>
<dbReference type="SMART" id="SM00248">
    <property type="entry name" value="ANK"/>
    <property type="match status" value="3"/>
</dbReference>
<dbReference type="InterPro" id="IPR011993">
    <property type="entry name" value="PH-like_dom_sf"/>
</dbReference>
<feature type="region of interest" description="Disordered" evidence="8">
    <location>
        <begin position="765"/>
        <end position="813"/>
    </location>
</feature>
<name>G7E3K1_MIXOS</name>
<evidence type="ECO:0000259" key="9">
    <source>
        <dbReference type="PROSITE" id="PS50003"/>
    </source>
</evidence>
<dbReference type="EMBL" id="BABT02000119">
    <property type="protein sequence ID" value="GAA97411.1"/>
    <property type="molecule type" value="Genomic_DNA"/>
</dbReference>
<dbReference type="InterPro" id="IPR002110">
    <property type="entry name" value="Ankyrin_rpt"/>
</dbReference>
<dbReference type="InterPro" id="IPR018494">
    <property type="entry name" value="Oxysterol-bd_CS"/>
</dbReference>
<accession>G7E3K1</accession>
<dbReference type="HOGENOM" id="CLU_001040_1_0_1"/>
<dbReference type="PANTHER" id="PTHR10972:SF205">
    <property type="entry name" value="OXYSTEROL-BINDING PROTEIN 1"/>
    <property type="match status" value="1"/>
</dbReference>
<dbReference type="Gene3D" id="2.30.29.30">
    <property type="entry name" value="Pleckstrin-homology domain (PH domain)/Phosphotyrosine-binding domain (PTB)"/>
    <property type="match status" value="1"/>
</dbReference>
<keyword evidence="11" id="KW-1185">Reference proteome</keyword>
<keyword evidence="5" id="KW-0446">Lipid-binding</keyword>
<gene>
    <name evidence="10" type="primary">Mo04089</name>
    <name evidence="10" type="ORF">E5Q_04089</name>
</gene>
<dbReference type="CDD" id="cd13292">
    <property type="entry name" value="PH_Osh1p_Osh2p_yeast"/>
    <property type="match status" value="1"/>
</dbReference>
<dbReference type="PROSITE" id="PS50003">
    <property type="entry name" value="PH_DOMAIN"/>
    <property type="match status" value="1"/>
</dbReference>
<feature type="region of interest" description="Disordered" evidence="8">
    <location>
        <begin position="1"/>
        <end position="85"/>
    </location>
</feature>
<dbReference type="GO" id="GO:0006887">
    <property type="term" value="P:exocytosis"/>
    <property type="evidence" value="ECO:0007669"/>
    <property type="project" value="TreeGrafter"/>
</dbReference>
<dbReference type="InterPro" id="IPR001849">
    <property type="entry name" value="PH_domain"/>
</dbReference>
<keyword evidence="3" id="KW-0597">Phosphoprotein</keyword>
<dbReference type="GO" id="GO:0006869">
    <property type="term" value="P:lipid transport"/>
    <property type="evidence" value="ECO:0007669"/>
    <property type="project" value="UniProtKB-KW"/>
</dbReference>
<dbReference type="OrthoDB" id="1854502at2759"/>
<feature type="repeat" description="ANK" evidence="6">
    <location>
        <begin position="383"/>
        <end position="415"/>
    </location>
</feature>
<dbReference type="PROSITE" id="PS50297">
    <property type="entry name" value="ANK_REP_REGION"/>
    <property type="match status" value="2"/>
</dbReference>
<dbReference type="InterPro" id="IPR036770">
    <property type="entry name" value="Ankyrin_rpt-contain_sf"/>
</dbReference>
<evidence type="ECO:0000256" key="4">
    <source>
        <dbReference type="ARBA" id="ARBA00023055"/>
    </source>
</evidence>
<evidence type="ECO:0000256" key="5">
    <source>
        <dbReference type="ARBA" id="ARBA00023121"/>
    </source>
</evidence>
<comment type="similarity">
    <text evidence="1 7">Belongs to the OSBP family.</text>
</comment>
<comment type="caution">
    <text evidence="10">The sequence shown here is derived from an EMBL/GenBank/DDBJ whole genome shotgun (WGS) entry which is preliminary data.</text>
</comment>
<keyword evidence="6" id="KW-0040">ANK repeat</keyword>
<evidence type="ECO:0000256" key="3">
    <source>
        <dbReference type="ARBA" id="ARBA00022553"/>
    </source>
</evidence>
<evidence type="ECO:0000256" key="8">
    <source>
        <dbReference type="SAM" id="MobiDB-lite"/>
    </source>
</evidence>
<organism evidence="10 11">
    <name type="scientific">Mixia osmundae (strain CBS 9802 / IAM 14324 / JCM 22182 / KY 12970)</name>
    <dbReference type="NCBI Taxonomy" id="764103"/>
    <lineage>
        <taxon>Eukaryota</taxon>
        <taxon>Fungi</taxon>
        <taxon>Dikarya</taxon>
        <taxon>Basidiomycota</taxon>
        <taxon>Pucciniomycotina</taxon>
        <taxon>Mixiomycetes</taxon>
        <taxon>Mixiales</taxon>
        <taxon>Mixiaceae</taxon>
        <taxon>Mixia</taxon>
    </lineage>
</organism>
<dbReference type="FunFam" id="2.40.160.120:FF:000017">
    <property type="entry name" value="Oxysterol-binding protein homolog C2F12.05c"/>
    <property type="match status" value="1"/>
</dbReference>
<dbReference type="Gene3D" id="1.25.40.20">
    <property type="entry name" value="Ankyrin repeat-containing domain"/>
    <property type="match status" value="2"/>
</dbReference>
<feature type="repeat" description="ANK" evidence="6">
    <location>
        <begin position="246"/>
        <end position="267"/>
    </location>
</feature>
<dbReference type="SUPFAM" id="SSF144000">
    <property type="entry name" value="Oxysterol-binding protein-like"/>
    <property type="match status" value="1"/>
</dbReference>
<keyword evidence="4" id="KW-0445">Lipid transport</keyword>
<evidence type="ECO:0000256" key="6">
    <source>
        <dbReference type="PROSITE-ProRule" id="PRU00023"/>
    </source>
</evidence>
<dbReference type="Pfam" id="PF12796">
    <property type="entry name" value="Ank_2"/>
    <property type="match status" value="1"/>
</dbReference>
<evidence type="ECO:0000256" key="1">
    <source>
        <dbReference type="ARBA" id="ARBA00008842"/>
    </source>
</evidence>
<evidence type="ECO:0000256" key="2">
    <source>
        <dbReference type="ARBA" id="ARBA00022448"/>
    </source>
</evidence>
<dbReference type="Pfam" id="PF00169">
    <property type="entry name" value="PH"/>
    <property type="match status" value="1"/>
</dbReference>
<dbReference type="InterPro" id="IPR000648">
    <property type="entry name" value="Oxysterol-bd"/>
</dbReference>
<dbReference type="SMART" id="SM00233">
    <property type="entry name" value="PH"/>
    <property type="match status" value="1"/>
</dbReference>
<dbReference type="Pfam" id="PF01237">
    <property type="entry name" value="Oxysterol_BP"/>
    <property type="match status" value="1"/>
</dbReference>
<dbReference type="GO" id="GO:0005886">
    <property type="term" value="C:plasma membrane"/>
    <property type="evidence" value="ECO:0007669"/>
    <property type="project" value="TreeGrafter"/>
</dbReference>
<dbReference type="Proteomes" id="UP000009131">
    <property type="component" value="Unassembled WGS sequence"/>
</dbReference>
<dbReference type="Pfam" id="PF00023">
    <property type="entry name" value="Ank"/>
    <property type="match status" value="1"/>
</dbReference>
<feature type="compositionally biased region" description="Polar residues" evidence="8">
    <location>
        <begin position="336"/>
        <end position="348"/>
    </location>
</feature>
<evidence type="ECO:0000313" key="10">
    <source>
        <dbReference type="EMBL" id="GAA97411.1"/>
    </source>
</evidence>
<dbReference type="InterPro" id="IPR037239">
    <property type="entry name" value="OSBP_sf"/>
</dbReference>
<dbReference type="GO" id="GO:0005829">
    <property type="term" value="C:cytosol"/>
    <property type="evidence" value="ECO:0007669"/>
    <property type="project" value="TreeGrafter"/>
</dbReference>